<dbReference type="KEGG" id="pfu:PF1128"/>
<dbReference type="RefSeq" id="WP_011012268.1">
    <property type="nucleotide sequence ID" value="NC_003413.1"/>
</dbReference>
<dbReference type="InterPro" id="IPR010165">
    <property type="entry name" value="CRISPR-Cmr3_IIIB"/>
</dbReference>
<dbReference type="Pfam" id="PF09700">
    <property type="entry name" value="Cas_Cmr3"/>
    <property type="match status" value="1"/>
</dbReference>
<dbReference type="InterPro" id="IPR019117">
    <property type="entry name" value="CRISPR-assoc_protein_Cmr3"/>
</dbReference>
<dbReference type="Gene3D" id="2.60.40.4350">
    <property type="match status" value="1"/>
</dbReference>
<accession>A0A5C0XP95</accession>
<dbReference type="GeneID" id="13301732"/>
<dbReference type="SMR" id="A0A5C0XP95"/>
<dbReference type="Proteomes" id="UP000324354">
    <property type="component" value="Chromosome"/>
</dbReference>
<dbReference type="GeneID" id="41712937"/>
<organism evidence="1 2">
    <name type="scientific">Pyrococcus furiosus (strain ATCC 43587 / DSM 3638 / JCM 8422 / Vc1)</name>
    <dbReference type="NCBI Taxonomy" id="186497"/>
    <lineage>
        <taxon>Archaea</taxon>
        <taxon>Methanobacteriati</taxon>
        <taxon>Methanobacteriota</taxon>
        <taxon>Thermococci</taxon>
        <taxon>Thermococcales</taxon>
        <taxon>Thermococcaceae</taxon>
        <taxon>Pyrococcus</taxon>
    </lineage>
</organism>
<evidence type="ECO:0000313" key="1">
    <source>
        <dbReference type="EMBL" id="QEK78783.1"/>
    </source>
</evidence>
<sequence>MIEVTFTPYDVLLFRESRPFDAGSESVARSIIPLPQTVAGAIRTLLFYKGLKNCVGVGEEEPEFTLVGIAIGTEKGRIYPLPFNIIKSEKFYKVVNPGRFLGKLILPPKGKYKSGYVTESILEKYLKGELKEVEENKVIRIEKEKRIGIKLSREKKVVEEGMLYTVEFLRIEKIYAWIEDPGCGIKDILSSYEFLTLGGESRVAFVEVDDKTPDIFNRELGSTKKALFYFSTPTIGKVGEIVQELEKRLNAKIDDYLLVSSRPTAISGWDMHEKKPKGTKFAIPPGSVLFVEFKEEVEVPPYIKLGKLKKLGYGLALGGIWE</sequence>
<reference evidence="1 2" key="1">
    <citation type="submission" date="2017-08" db="EMBL/GenBank/DDBJ databases">
        <title>Resequencing and Reannotation of the genome of Pyrococcus furiosus type strain DSM3638.</title>
        <authorList>
            <person name="Reichelt R.M."/>
            <person name="Bunk B."/>
        </authorList>
    </citation>
    <scope>NUCLEOTIDE SEQUENCE [LARGE SCALE GENOMIC DNA]</scope>
    <source>
        <strain evidence="1 2">DSM 3638</strain>
    </source>
</reference>
<dbReference type="NCBIfam" id="TIGR01888">
    <property type="entry name" value="cas_cmr3"/>
    <property type="match status" value="1"/>
</dbReference>
<dbReference type="CDD" id="cd09656">
    <property type="entry name" value="Cmr3_III-B"/>
    <property type="match status" value="1"/>
</dbReference>
<name>A0A5C0XP95_PYRFU</name>
<proteinExistence type="predicted"/>
<evidence type="ECO:0000313" key="2">
    <source>
        <dbReference type="Proteomes" id="UP000324354"/>
    </source>
</evidence>
<dbReference type="AlphaFoldDB" id="A0A5C0XP95"/>
<gene>
    <name evidence="1" type="primary">cmr3</name>
    <name evidence="1" type="ORF">PFDSM3638_05655</name>
</gene>
<dbReference type="OrthoDB" id="102159at2157"/>
<dbReference type="Gene3D" id="3.30.70.2940">
    <property type="match status" value="2"/>
</dbReference>
<protein>
    <submittedName>
        <fullName evidence="1">Type III-B CRISPR module-associated protein Cmr3</fullName>
    </submittedName>
</protein>
<dbReference type="EMBL" id="CP023154">
    <property type="protein sequence ID" value="QEK78783.1"/>
    <property type="molecule type" value="Genomic_DNA"/>
</dbReference>